<dbReference type="RefSeq" id="WP_150087672.1">
    <property type="nucleotide sequence ID" value="NZ_VWSF01000004.1"/>
</dbReference>
<protein>
    <recommendedName>
        <fullName evidence="3">ArnR1-like winged helix-turn-helix domain-containing protein</fullName>
    </recommendedName>
</protein>
<dbReference type="AlphaFoldDB" id="A0A5M6DJN4"/>
<sequence length="88" mass="10438">METYLRDLGKPVVEDVKMEILKFCITARNKEEILKFINVEVKPYHVRKYITRLVSDRFLQFTVGNNPRSNTQQYIISRKGLAYLKSLE</sequence>
<gene>
    <name evidence="1" type="ORF">F0145_07335</name>
</gene>
<keyword evidence="2" id="KW-1185">Reference proteome</keyword>
<evidence type="ECO:0000313" key="1">
    <source>
        <dbReference type="EMBL" id="KAA5547754.1"/>
    </source>
</evidence>
<evidence type="ECO:0000313" key="2">
    <source>
        <dbReference type="Proteomes" id="UP000323426"/>
    </source>
</evidence>
<dbReference type="EMBL" id="VWSF01000004">
    <property type="protein sequence ID" value="KAA5547754.1"/>
    <property type="molecule type" value="Genomic_DNA"/>
</dbReference>
<accession>A0A5M6DJN4</accession>
<proteinExistence type="predicted"/>
<dbReference type="Proteomes" id="UP000323426">
    <property type="component" value="Unassembled WGS sequence"/>
</dbReference>
<organism evidence="1 2">
    <name type="scientific">Adhaeribacter rhizoryzae</name>
    <dbReference type="NCBI Taxonomy" id="2607907"/>
    <lineage>
        <taxon>Bacteria</taxon>
        <taxon>Pseudomonadati</taxon>
        <taxon>Bacteroidota</taxon>
        <taxon>Cytophagia</taxon>
        <taxon>Cytophagales</taxon>
        <taxon>Hymenobacteraceae</taxon>
        <taxon>Adhaeribacter</taxon>
    </lineage>
</organism>
<reference evidence="1 2" key="1">
    <citation type="submission" date="2019-09" db="EMBL/GenBank/DDBJ databases">
        <title>Genome sequence and assembly of Adhaeribacter sp.</title>
        <authorList>
            <person name="Chhetri G."/>
        </authorList>
    </citation>
    <scope>NUCLEOTIDE SEQUENCE [LARGE SCALE GENOMIC DNA]</scope>
    <source>
        <strain evidence="1 2">DK36</strain>
    </source>
</reference>
<comment type="caution">
    <text evidence="1">The sequence shown here is derived from an EMBL/GenBank/DDBJ whole genome shotgun (WGS) entry which is preliminary data.</text>
</comment>
<name>A0A5M6DJN4_9BACT</name>
<evidence type="ECO:0008006" key="3">
    <source>
        <dbReference type="Google" id="ProtNLM"/>
    </source>
</evidence>